<gene>
    <name evidence="2" type="ORF">TL16_g01582</name>
</gene>
<feature type="region of interest" description="Disordered" evidence="1">
    <location>
        <begin position="416"/>
        <end position="439"/>
    </location>
</feature>
<feature type="compositionally biased region" description="Basic residues" evidence="1">
    <location>
        <begin position="430"/>
        <end position="439"/>
    </location>
</feature>
<feature type="compositionally biased region" description="Basic and acidic residues" evidence="1">
    <location>
        <begin position="336"/>
        <end position="359"/>
    </location>
</feature>
<feature type="compositionally biased region" description="Acidic residues" evidence="1">
    <location>
        <begin position="220"/>
        <end position="234"/>
    </location>
</feature>
<name>A0A9W6ZGI1_9STRA</name>
<dbReference type="AlphaFoldDB" id="A0A9W6ZGI1"/>
<sequence>MTSLMELPTSDTPYDRNAIAIAAGADSRILSPGGNSLITAIPAASDGTENDVDGSLSRKLAFSNVKSKPAAKRSPKRSSSKRQHPGNTSVLASPEVITSNSKKSKGRVSFGSNETKLYHPGDVVSTKKRKQVDDSEAEPVLKRRETSPVQPAPAGGGGAGAKKGTKRPVSPLESPLAGAGNAAKKARRVPPIPMSIHQSLREGNLGGSLLEIANHNGGQYEDDDEPMHDESDSEPEYRPSGYVTSPVLASNPLMDRMGQGGEGGGNRVFPPAGQTMLLNNMIANTGNMITTMARDASETATFRSGNSNGPIPTFLEYMLGDTDTEEVVRKIISGADEKERKKAEEEVKKREREREERHAAFGGAAAATTTTAAPTTTTTTTSTTSTAPPSFQFGGAAPIAATAPAPVARVSSLSSAMTFGANPAPAKSTRSSRRKGKKK</sequence>
<evidence type="ECO:0000313" key="3">
    <source>
        <dbReference type="Proteomes" id="UP001162640"/>
    </source>
</evidence>
<feature type="compositionally biased region" description="Basic residues" evidence="1">
    <location>
        <begin position="69"/>
        <end position="84"/>
    </location>
</feature>
<proteinExistence type="predicted"/>
<dbReference type="Proteomes" id="UP001162640">
    <property type="component" value="Unassembled WGS sequence"/>
</dbReference>
<feature type="region of interest" description="Disordered" evidence="1">
    <location>
        <begin position="336"/>
        <end position="396"/>
    </location>
</feature>
<evidence type="ECO:0000256" key="1">
    <source>
        <dbReference type="SAM" id="MobiDB-lite"/>
    </source>
</evidence>
<feature type="region of interest" description="Disordered" evidence="1">
    <location>
        <begin position="60"/>
        <end position="191"/>
    </location>
</feature>
<feature type="region of interest" description="Disordered" evidence="1">
    <location>
        <begin position="209"/>
        <end position="248"/>
    </location>
</feature>
<dbReference type="EMBL" id="BLQM01000036">
    <property type="protein sequence ID" value="GMH53999.1"/>
    <property type="molecule type" value="Genomic_DNA"/>
</dbReference>
<evidence type="ECO:0000313" key="2">
    <source>
        <dbReference type="EMBL" id="GMH53999.1"/>
    </source>
</evidence>
<comment type="caution">
    <text evidence="2">The sequence shown here is derived from an EMBL/GenBank/DDBJ whole genome shotgun (WGS) entry which is preliminary data.</text>
</comment>
<accession>A0A9W6ZGI1</accession>
<organism evidence="2 3">
    <name type="scientific">Triparma laevis f. inornata</name>
    <dbReference type="NCBI Taxonomy" id="1714386"/>
    <lineage>
        <taxon>Eukaryota</taxon>
        <taxon>Sar</taxon>
        <taxon>Stramenopiles</taxon>
        <taxon>Ochrophyta</taxon>
        <taxon>Bolidophyceae</taxon>
        <taxon>Parmales</taxon>
        <taxon>Triparmaceae</taxon>
        <taxon>Triparma</taxon>
    </lineage>
</organism>
<reference evidence="3" key="1">
    <citation type="journal article" date="2023" name="Commun. Biol.">
        <title>Genome analysis of Parmales, the sister group of diatoms, reveals the evolutionary specialization of diatoms from phago-mixotrophs to photoautotrophs.</title>
        <authorList>
            <person name="Ban H."/>
            <person name="Sato S."/>
            <person name="Yoshikawa S."/>
            <person name="Yamada K."/>
            <person name="Nakamura Y."/>
            <person name="Ichinomiya M."/>
            <person name="Sato N."/>
            <person name="Blanc-Mathieu R."/>
            <person name="Endo H."/>
            <person name="Kuwata A."/>
            <person name="Ogata H."/>
        </authorList>
    </citation>
    <scope>NUCLEOTIDE SEQUENCE [LARGE SCALE GENOMIC DNA]</scope>
</reference>
<feature type="compositionally biased region" description="Polar residues" evidence="1">
    <location>
        <begin position="85"/>
        <end position="101"/>
    </location>
</feature>
<feature type="compositionally biased region" description="Low complexity" evidence="1">
    <location>
        <begin position="364"/>
        <end position="396"/>
    </location>
</feature>
<protein>
    <submittedName>
        <fullName evidence="2">Uncharacterized protein</fullName>
    </submittedName>
</protein>